<gene>
    <name evidence="7" type="ORF">MLD63_06990</name>
</gene>
<dbReference type="PANTHER" id="PTHR11048">
    <property type="entry name" value="PRENYLTRANSFERASES"/>
    <property type="match status" value="1"/>
</dbReference>
<dbReference type="RefSeq" id="WP_255329154.1">
    <property type="nucleotide sequence ID" value="NZ_JAKZEU010000002.1"/>
</dbReference>
<feature type="transmembrane region" description="Helical" evidence="6">
    <location>
        <begin position="432"/>
        <end position="449"/>
    </location>
</feature>
<dbReference type="Gene3D" id="1.10.357.140">
    <property type="entry name" value="UbiA prenyltransferase"/>
    <property type="match status" value="1"/>
</dbReference>
<keyword evidence="4 6" id="KW-1133">Transmembrane helix</keyword>
<dbReference type="SUPFAM" id="SSF56784">
    <property type="entry name" value="HAD-like"/>
    <property type="match status" value="1"/>
</dbReference>
<feature type="transmembrane region" description="Helical" evidence="6">
    <location>
        <begin position="271"/>
        <end position="297"/>
    </location>
</feature>
<feature type="transmembrane region" description="Helical" evidence="6">
    <location>
        <begin position="469"/>
        <end position="485"/>
    </location>
</feature>
<dbReference type="CDD" id="cd13963">
    <property type="entry name" value="PT_UbiA_2"/>
    <property type="match status" value="1"/>
</dbReference>
<feature type="transmembrane region" description="Helical" evidence="6">
    <location>
        <begin position="398"/>
        <end position="417"/>
    </location>
</feature>
<dbReference type="InterPro" id="IPR000537">
    <property type="entry name" value="UbiA_prenyltransferase"/>
</dbReference>
<proteinExistence type="predicted"/>
<dbReference type="PANTHER" id="PTHR11048:SF5">
    <property type="entry name" value="DECAPRENYL-PHOSPHATE PHOSPHORIBOSYLTRANSFERASE"/>
    <property type="match status" value="1"/>
</dbReference>
<feature type="transmembrane region" description="Helical" evidence="6">
    <location>
        <begin position="351"/>
        <end position="369"/>
    </location>
</feature>
<keyword evidence="8" id="KW-1185">Reference proteome</keyword>
<evidence type="ECO:0000256" key="6">
    <source>
        <dbReference type="SAM" id="Phobius"/>
    </source>
</evidence>
<evidence type="ECO:0000313" key="7">
    <source>
        <dbReference type="EMBL" id="MCQ0970163.1"/>
    </source>
</evidence>
<feature type="transmembrane region" description="Helical" evidence="6">
    <location>
        <begin position="231"/>
        <end position="251"/>
    </location>
</feature>
<evidence type="ECO:0000256" key="4">
    <source>
        <dbReference type="ARBA" id="ARBA00022989"/>
    </source>
</evidence>
<dbReference type="InterPro" id="IPR036412">
    <property type="entry name" value="HAD-like_sf"/>
</dbReference>
<dbReference type="InterPro" id="IPR039653">
    <property type="entry name" value="Prenyltransferase"/>
</dbReference>
<dbReference type="EMBL" id="JAKZEU010000002">
    <property type="protein sequence ID" value="MCQ0970163.1"/>
    <property type="molecule type" value="Genomic_DNA"/>
</dbReference>
<evidence type="ECO:0000256" key="3">
    <source>
        <dbReference type="ARBA" id="ARBA00022692"/>
    </source>
</evidence>
<dbReference type="Proteomes" id="UP001203945">
    <property type="component" value="Unassembled WGS sequence"/>
</dbReference>
<dbReference type="InterPro" id="IPR044878">
    <property type="entry name" value="UbiA_sf"/>
</dbReference>
<reference evidence="7 8" key="1">
    <citation type="submission" date="2022-03" db="EMBL/GenBank/DDBJ databases">
        <authorList>
            <person name="He Y."/>
        </authorList>
    </citation>
    <scope>NUCLEOTIDE SEQUENCE [LARGE SCALE GENOMIC DNA]</scope>
    <source>
        <strain evidence="7 8">TK19116</strain>
    </source>
</reference>
<comment type="subcellular location">
    <subcellularLocation>
        <location evidence="1">Membrane</location>
        <topology evidence="1">Multi-pass membrane protein</topology>
    </subcellularLocation>
</comment>
<dbReference type="Pfam" id="PF12710">
    <property type="entry name" value="HAD"/>
    <property type="match status" value="1"/>
</dbReference>
<keyword evidence="2" id="KW-1003">Cell membrane</keyword>
<comment type="caution">
    <text evidence="7">The sequence shown here is derived from an EMBL/GenBank/DDBJ whole genome shotgun (WGS) entry which is preliminary data.</text>
</comment>
<evidence type="ECO:0000256" key="1">
    <source>
        <dbReference type="ARBA" id="ARBA00004141"/>
    </source>
</evidence>
<evidence type="ECO:0000256" key="2">
    <source>
        <dbReference type="ARBA" id="ARBA00022475"/>
    </source>
</evidence>
<dbReference type="Pfam" id="PF01040">
    <property type="entry name" value="UbiA"/>
    <property type="match status" value="1"/>
</dbReference>
<name>A0ABT1MPE4_9RHOB</name>
<sequence>MQDLAGSVAPNAATQVPLIVDLDGTLCRTDTLHEGIFGLIARRPGLILALPLWLRGGKAAFKARIADQHVLDPARLPYDDSILEIVTQARAEGVRTALISASDHRQVQAVADHLGCFDQAVGTGAPGQTINLGGQGKADFLVAEYGRGGFDYLGDSSVDIPVWKAARQAHGVRVTAATRKAAEAEGITLQAAGKDRGPTWRSLIRACRPHQWVKNILILLPVLASQQLSGLPAALLAMLCFSLAASAIYIFNDLVDLPSDRLHPRKRNRPFASGIVSARQGLLMAAGLLILSIGLALFLPSSFLAVLLIYLAATSAYSFWLKRKMMIDVIALATLYTLRIVAGSMATSITLSPWLLVFSMFLFFSLATIKRQAELEDMVSRGVATTLGRNMLPGDLPILQAMSVGAAQAAVLVFALYSQDPKVQSHFSQPDLLLIICPLLFLWLGRMQLLTRRGYMTDDPIVFTFRDRMGLICGGLTLIIFALAAA</sequence>
<dbReference type="Gene3D" id="3.40.50.1000">
    <property type="entry name" value="HAD superfamily/HAD-like"/>
    <property type="match status" value="1"/>
</dbReference>
<evidence type="ECO:0000256" key="5">
    <source>
        <dbReference type="ARBA" id="ARBA00023136"/>
    </source>
</evidence>
<keyword evidence="5 6" id="KW-0472">Membrane</keyword>
<dbReference type="NCBIfam" id="NF006088">
    <property type="entry name" value="PRK08238.1"/>
    <property type="match status" value="1"/>
</dbReference>
<protein>
    <submittedName>
        <fullName evidence="7">UbiA family prenyltransferase</fullName>
    </submittedName>
</protein>
<feature type="transmembrane region" description="Helical" evidence="6">
    <location>
        <begin position="303"/>
        <end position="320"/>
    </location>
</feature>
<evidence type="ECO:0000313" key="8">
    <source>
        <dbReference type="Proteomes" id="UP001203945"/>
    </source>
</evidence>
<organism evidence="7 8">
    <name type="scientific">Paracoccus albicereus</name>
    <dbReference type="NCBI Taxonomy" id="2922394"/>
    <lineage>
        <taxon>Bacteria</taxon>
        <taxon>Pseudomonadati</taxon>
        <taxon>Pseudomonadota</taxon>
        <taxon>Alphaproteobacteria</taxon>
        <taxon>Rhodobacterales</taxon>
        <taxon>Paracoccaceae</taxon>
        <taxon>Paracoccus</taxon>
    </lineage>
</organism>
<accession>A0ABT1MPE4</accession>
<keyword evidence="3 6" id="KW-0812">Transmembrane</keyword>
<dbReference type="InterPro" id="IPR023214">
    <property type="entry name" value="HAD_sf"/>
</dbReference>